<dbReference type="GO" id="GO:0005829">
    <property type="term" value="C:cytosol"/>
    <property type="evidence" value="ECO:0007669"/>
    <property type="project" value="TreeGrafter"/>
</dbReference>
<dbReference type="PANTHER" id="PTHR12510:SF18">
    <property type="entry name" value="TROPONIN C-AKIN-1 PROTEIN"/>
    <property type="match status" value="1"/>
</dbReference>
<dbReference type="GO" id="GO:0061929">
    <property type="term" value="F:gamma-glutamylaminecyclotransferase activity"/>
    <property type="evidence" value="ECO:0007669"/>
    <property type="project" value="InterPro"/>
</dbReference>
<name>A0A484BDR6_DRONA</name>
<evidence type="ECO:0000256" key="1">
    <source>
        <dbReference type="ARBA" id="ARBA00008861"/>
    </source>
</evidence>
<dbReference type="SUPFAM" id="SSF110857">
    <property type="entry name" value="Gamma-glutamyl cyclotransferase-like"/>
    <property type="match status" value="1"/>
</dbReference>
<dbReference type="Gene3D" id="3.10.490.10">
    <property type="entry name" value="Gamma-glutamyl cyclotransferase-like"/>
    <property type="match status" value="1"/>
</dbReference>
<dbReference type="OMA" id="FENIPTM"/>
<dbReference type="InterPro" id="IPR013024">
    <property type="entry name" value="GGCT-like"/>
</dbReference>
<comment type="similarity">
    <text evidence="1 3">Belongs to the gamma-glutamylcyclotransferase family.</text>
</comment>
<gene>
    <name evidence="5" type="ORF">AWZ03_007206</name>
</gene>
<evidence type="ECO:0000256" key="3">
    <source>
        <dbReference type="RuleBase" id="RU367036"/>
    </source>
</evidence>
<dbReference type="InterPro" id="IPR009288">
    <property type="entry name" value="AIG2-like_dom"/>
</dbReference>
<dbReference type="KEGG" id="dnv:108654742"/>
<evidence type="ECO:0000313" key="5">
    <source>
        <dbReference type="EMBL" id="TDG46432.1"/>
    </source>
</evidence>
<evidence type="ECO:0000259" key="4">
    <source>
        <dbReference type="Pfam" id="PF06094"/>
    </source>
</evidence>
<dbReference type="Pfam" id="PF06094">
    <property type="entry name" value="GGACT"/>
    <property type="match status" value="1"/>
</dbReference>
<evidence type="ECO:0000256" key="2">
    <source>
        <dbReference type="PIRSR" id="PIRSR639126-1"/>
    </source>
</evidence>
<feature type="active site" description="Proton acceptor" evidence="2">
    <location>
        <position position="92"/>
    </location>
</feature>
<feature type="domain" description="Gamma-glutamylcyclotransferase AIG2-like" evidence="4">
    <location>
        <begin position="14"/>
        <end position="131"/>
    </location>
</feature>
<dbReference type="InterPro" id="IPR036568">
    <property type="entry name" value="GGCT-like_sf"/>
</dbReference>
<evidence type="ECO:0000313" key="6">
    <source>
        <dbReference type="Proteomes" id="UP000295192"/>
    </source>
</evidence>
<dbReference type="CDD" id="cd06661">
    <property type="entry name" value="GGCT_like"/>
    <property type="match status" value="1"/>
</dbReference>
<sequence>MGQIRKASSALSKLFVYGALKYGQPSNSILANTGNGYANFWCRATTTQKMPLVIATRYNIPFLLNKPGVGYYVTGEIYEVDDRMLNSLDNLEDCQDVYTREIQDMNIGVGEGTVPCWVYLLQKYPEKLLSLPYLSSYENSSTHPYIMRHRRTHKHPAQDDLTYEAAQN</sequence>
<protein>
    <recommendedName>
        <fullName evidence="3">Gamma-glutamylcyclotransferase family protein</fullName>
    </recommendedName>
</protein>
<accession>A0A484BDR6</accession>
<dbReference type="AlphaFoldDB" id="A0A484BDR6"/>
<comment type="caution">
    <text evidence="5">The sequence shown here is derived from an EMBL/GenBank/DDBJ whole genome shotgun (WGS) entry which is preliminary data.</text>
</comment>
<dbReference type="EMBL" id="LSRL02000059">
    <property type="protein sequence ID" value="TDG46432.1"/>
    <property type="molecule type" value="Genomic_DNA"/>
</dbReference>
<dbReference type="STRING" id="7232.A0A484BDR6"/>
<dbReference type="Proteomes" id="UP000295192">
    <property type="component" value="Unassembled WGS sequence"/>
</dbReference>
<dbReference type="OrthoDB" id="113620at2759"/>
<dbReference type="InterPro" id="IPR039126">
    <property type="entry name" value="GGACT"/>
</dbReference>
<proteinExistence type="inferred from homology"/>
<organism evidence="5 6">
    <name type="scientific">Drosophila navojoa</name>
    <name type="common">Fruit fly</name>
    <dbReference type="NCBI Taxonomy" id="7232"/>
    <lineage>
        <taxon>Eukaryota</taxon>
        <taxon>Metazoa</taxon>
        <taxon>Ecdysozoa</taxon>
        <taxon>Arthropoda</taxon>
        <taxon>Hexapoda</taxon>
        <taxon>Insecta</taxon>
        <taxon>Pterygota</taxon>
        <taxon>Neoptera</taxon>
        <taxon>Endopterygota</taxon>
        <taxon>Diptera</taxon>
        <taxon>Brachycera</taxon>
        <taxon>Muscomorpha</taxon>
        <taxon>Ephydroidea</taxon>
        <taxon>Drosophilidae</taxon>
        <taxon>Drosophila</taxon>
    </lineage>
</organism>
<reference evidence="5 6" key="1">
    <citation type="journal article" date="2019" name="J. Hered.">
        <title>An Improved Genome Assembly for Drosophila navojoa, the Basal Species in the mojavensis Cluster.</title>
        <authorList>
            <person name="Vanderlinde T."/>
            <person name="Dupim E.G."/>
            <person name="Nazario-Yepiz N.O."/>
            <person name="Carvalho A.B."/>
        </authorList>
    </citation>
    <scope>NUCLEOTIDE SEQUENCE [LARGE SCALE GENOMIC DNA]</scope>
    <source>
        <strain evidence="5">Navoj_Jal97</strain>
        <tissue evidence="5">Whole organism</tissue>
    </source>
</reference>
<keyword evidence="6" id="KW-1185">Reference proteome</keyword>
<dbReference type="FunFam" id="3.10.490.10:FF:000011">
    <property type="entry name" value="Troponin C-akin-1 protein"/>
    <property type="match status" value="1"/>
</dbReference>
<dbReference type="PANTHER" id="PTHR12510">
    <property type="entry name" value="TROPONIN C-AKIN-1 PROTEIN"/>
    <property type="match status" value="1"/>
</dbReference>